<feature type="transmembrane region" description="Helical" evidence="6">
    <location>
        <begin position="57"/>
        <end position="77"/>
    </location>
</feature>
<name>A0A6G1LLR5_9PEZI</name>
<dbReference type="GO" id="GO:0005886">
    <property type="term" value="C:plasma membrane"/>
    <property type="evidence" value="ECO:0007669"/>
    <property type="project" value="TreeGrafter"/>
</dbReference>
<keyword evidence="3 6" id="KW-0812">Transmembrane</keyword>
<keyword evidence="8" id="KW-1185">Reference proteome</keyword>
<evidence type="ECO:0000256" key="5">
    <source>
        <dbReference type="ARBA" id="ARBA00023136"/>
    </source>
</evidence>
<dbReference type="AlphaFoldDB" id="A0A6G1LLR5"/>
<protein>
    <submittedName>
        <fullName evidence="7">SUC2 like protein</fullName>
    </submittedName>
</protein>
<proteinExistence type="predicted"/>
<accession>A0A6G1LLR5</accession>
<keyword evidence="4 6" id="KW-1133">Transmembrane helix</keyword>
<feature type="transmembrane region" description="Helical" evidence="6">
    <location>
        <begin position="20"/>
        <end position="37"/>
    </location>
</feature>
<comment type="subcellular location">
    <subcellularLocation>
        <location evidence="1">Membrane</location>
        <topology evidence="1">Multi-pass membrane protein</topology>
    </subcellularLocation>
</comment>
<evidence type="ECO:0000256" key="4">
    <source>
        <dbReference type="ARBA" id="ARBA00022989"/>
    </source>
</evidence>
<feature type="transmembrane region" description="Helical" evidence="6">
    <location>
        <begin position="390"/>
        <end position="413"/>
    </location>
</feature>
<keyword evidence="5 6" id="KW-0472">Membrane</keyword>
<dbReference type="PANTHER" id="PTHR19432">
    <property type="entry name" value="SUGAR TRANSPORTER"/>
    <property type="match status" value="1"/>
</dbReference>
<feature type="transmembrane region" description="Helical" evidence="6">
    <location>
        <begin position="467"/>
        <end position="494"/>
    </location>
</feature>
<evidence type="ECO:0000256" key="2">
    <source>
        <dbReference type="ARBA" id="ARBA00022448"/>
    </source>
</evidence>
<dbReference type="Gene3D" id="1.20.1250.20">
    <property type="entry name" value="MFS general substrate transporter like domains"/>
    <property type="match status" value="1"/>
</dbReference>
<evidence type="ECO:0000256" key="3">
    <source>
        <dbReference type="ARBA" id="ARBA00022692"/>
    </source>
</evidence>
<dbReference type="EMBL" id="ML995810">
    <property type="protein sequence ID" value="KAF2773502.1"/>
    <property type="molecule type" value="Genomic_DNA"/>
</dbReference>
<feature type="transmembrane region" description="Helical" evidence="6">
    <location>
        <begin position="89"/>
        <end position="107"/>
    </location>
</feature>
<dbReference type="Pfam" id="PF07690">
    <property type="entry name" value="MFS_1"/>
    <property type="match status" value="1"/>
</dbReference>
<dbReference type="OrthoDB" id="28755at2759"/>
<evidence type="ECO:0000256" key="1">
    <source>
        <dbReference type="ARBA" id="ARBA00004141"/>
    </source>
</evidence>
<organism evidence="7 8">
    <name type="scientific">Teratosphaeria nubilosa</name>
    <dbReference type="NCBI Taxonomy" id="161662"/>
    <lineage>
        <taxon>Eukaryota</taxon>
        <taxon>Fungi</taxon>
        <taxon>Dikarya</taxon>
        <taxon>Ascomycota</taxon>
        <taxon>Pezizomycotina</taxon>
        <taxon>Dothideomycetes</taxon>
        <taxon>Dothideomycetidae</taxon>
        <taxon>Mycosphaerellales</taxon>
        <taxon>Teratosphaeriaceae</taxon>
        <taxon>Teratosphaeria</taxon>
    </lineage>
</organism>
<gene>
    <name evidence="7" type="ORF">EJ03DRAFT_323457</name>
</gene>
<dbReference type="InterPro" id="IPR011701">
    <property type="entry name" value="MFS"/>
</dbReference>
<feature type="transmembrane region" description="Helical" evidence="6">
    <location>
        <begin position="309"/>
        <end position="329"/>
    </location>
</feature>
<dbReference type="GO" id="GO:0008506">
    <property type="term" value="F:sucrose:proton symporter activity"/>
    <property type="evidence" value="ECO:0007669"/>
    <property type="project" value="TreeGrafter"/>
</dbReference>
<dbReference type="Proteomes" id="UP000799436">
    <property type="component" value="Unassembled WGS sequence"/>
</dbReference>
<feature type="transmembrane region" description="Helical" evidence="6">
    <location>
        <begin position="515"/>
        <end position="535"/>
    </location>
</feature>
<feature type="transmembrane region" description="Helical" evidence="6">
    <location>
        <begin position="127"/>
        <end position="144"/>
    </location>
</feature>
<evidence type="ECO:0000313" key="8">
    <source>
        <dbReference type="Proteomes" id="UP000799436"/>
    </source>
</evidence>
<dbReference type="InterPro" id="IPR036259">
    <property type="entry name" value="MFS_trans_sf"/>
</dbReference>
<sequence length="543" mass="59116">MASRGANVSRIKGSSESTQMIFLTIAAIGLCFCWGTEMTYASPYLLSLGLSKSKLSLVWVAGPLSGLVMQPIIGMMSDKSTSKFGRRRPFMMWGTVLVVVCFIVLGWTGEIVGAFVVREELKKELTIALAIVDIYVLDFVINIAQSTCRALVVDTLPLEKQQLGAAWCSRMGGVGSMLMYGIGSLDLDGIFGNSVVEGQFKKVCLIAAIAMVLAQGTTCWAVTEKVYVPDEKEKHAEQTLGAALKQIYARTLHLPENIQAICRVQFWSWIGWFPFGFYGSTWVGEIYLRHEAPSASKDALTDVGRHGSTAFIICSIIGFVCAIFMPWFIRSPDDDEKTSYTPRPPQALEPAVGTLRKNKPSLLTAWKFGCLLFSASMIFAPFVHSVRAATLLIALCGISKTVAEWAPGAFLGVEVNRMSNALPTSHSHSRKMSNEGSEMVSARESLLRRDSDVSPEEVGSTGELSGVYFGILNIYTTLPQFVGTGISWVVFSILEPGKSPELSNLKSEKQASPEAVSGIAVCLFIGACCSLLAAYSTKWLKIY</sequence>
<keyword evidence="2" id="KW-0813">Transport</keyword>
<evidence type="ECO:0000313" key="7">
    <source>
        <dbReference type="EMBL" id="KAF2773502.1"/>
    </source>
</evidence>
<dbReference type="SUPFAM" id="SSF103473">
    <property type="entry name" value="MFS general substrate transporter"/>
    <property type="match status" value="1"/>
</dbReference>
<reference evidence="7" key="1">
    <citation type="journal article" date="2020" name="Stud. Mycol.">
        <title>101 Dothideomycetes genomes: a test case for predicting lifestyles and emergence of pathogens.</title>
        <authorList>
            <person name="Haridas S."/>
            <person name="Albert R."/>
            <person name="Binder M."/>
            <person name="Bloem J."/>
            <person name="Labutti K."/>
            <person name="Salamov A."/>
            <person name="Andreopoulos B."/>
            <person name="Baker S."/>
            <person name="Barry K."/>
            <person name="Bills G."/>
            <person name="Bluhm B."/>
            <person name="Cannon C."/>
            <person name="Castanera R."/>
            <person name="Culley D."/>
            <person name="Daum C."/>
            <person name="Ezra D."/>
            <person name="Gonzalez J."/>
            <person name="Henrissat B."/>
            <person name="Kuo A."/>
            <person name="Liang C."/>
            <person name="Lipzen A."/>
            <person name="Lutzoni F."/>
            <person name="Magnuson J."/>
            <person name="Mondo S."/>
            <person name="Nolan M."/>
            <person name="Ohm R."/>
            <person name="Pangilinan J."/>
            <person name="Park H.-J."/>
            <person name="Ramirez L."/>
            <person name="Alfaro M."/>
            <person name="Sun H."/>
            <person name="Tritt A."/>
            <person name="Yoshinaga Y."/>
            <person name="Zwiers L.-H."/>
            <person name="Turgeon B."/>
            <person name="Goodwin S."/>
            <person name="Spatafora J."/>
            <person name="Crous P."/>
            <person name="Grigoriev I."/>
        </authorList>
    </citation>
    <scope>NUCLEOTIDE SEQUENCE</scope>
    <source>
        <strain evidence="7">CBS 116005</strain>
    </source>
</reference>
<dbReference type="PANTHER" id="PTHR19432:SF76">
    <property type="entry name" value="TRANSPORTER, PUTATIVE (EUROFUNG)-RELATED"/>
    <property type="match status" value="1"/>
</dbReference>
<evidence type="ECO:0000256" key="6">
    <source>
        <dbReference type="SAM" id="Phobius"/>
    </source>
</evidence>
<feature type="transmembrane region" description="Helical" evidence="6">
    <location>
        <begin position="365"/>
        <end position="383"/>
    </location>
</feature>